<dbReference type="PANTHER" id="PTHR43976">
    <property type="entry name" value="SHORT CHAIN DEHYDROGENASE"/>
    <property type="match status" value="1"/>
</dbReference>
<dbReference type="InterPro" id="IPR002347">
    <property type="entry name" value="SDR_fam"/>
</dbReference>
<proteinExistence type="inferred from homology"/>
<sequence>MRNPADARFTDLPTVRVYALDVTDEATVTRALQQAHQDFGSLDVLVNNAGYGLAGPFESATVAQIQQQFAPSLFGVFSVARAVLPILRAQKAGVVEVV</sequence>
<dbReference type="InterPro" id="IPR036291">
    <property type="entry name" value="NAD(P)-bd_dom_sf"/>
</dbReference>
<gene>
    <name evidence="3" type="ORF">GCM10022408_24890</name>
</gene>
<evidence type="ECO:0000313" key="3">
    <source>
        <dbReference type="EMBL" id="GAA4011457.1"/>
    </source>
</evidence>
<dbReference type="EMBL" id="BAABDJ010000027">
    <property type="protein sequence ID" value="GAA4011457.1"/>
    <property type="molecule type" value="Genomic_DNA"/>
</dbReference>
<protein>
    <recommendedName>
        <fullName evidence="5">SDR family NAD(P)-dependent oxidoreductase</fullName>
    </recommendedName>
</protein>
<organism evidence="3 4">
    <name type="scientific">Hymenobacter fastidiosus</name>
    <dbReference type="NCBI Taxonomy" id="486264"/>
    <lineage>
        <taxon>Bacteria</taxon>
        <taxon>Pseudomonadati</taxon>
        <taxon>Bacteroidota</taxon>
        <taxon>Cytophagia</taxon>
        <taxon>Cytophagales</taxon>
        <taxon>Hymenobacteraceae</taxon>
        <taxon>Hymenobacter</taxon>
    </lineage>
</organism>
<dbReference type="InterPro" id="IPR051911">
    <property type="entry name" value="SDR_oxidoreductase"/>
</dbReference>
<dbReference type="PANTHER" id="PTHR43976:SF16">
    <property type="entry name" value="SHORT-CHAIN DEHYDROGENASE_REDUCTASE FAMILY PROTEIN"/>
    <property type="match status" value="1"/>
</dbReference>
<keyword evidence="2" id="KW-0560">Oxidoreductase</keyword>
<accession>A0ABP7SGI0</accession>
<evidence type="ECO:0000313" key="4">
    <source>
        <dbReference type="Proteomes" id="UP001500567"/>
    </source>
</evidence>
<evidence type="ECO:0008006" key="5">
    <source>
        <dbReference type="Google" id="ProtNLM"/>
    </source>
</evidence>
<evidence type="ECO:0000256" key="1">
    <source>
        <dbReference type="ARBA" id="ARBA00006484"/>
    </source>
</evidence>
<comment type="similarity">
    <text evidence="1">Belongs to the short-chain dehydrogenases/reductases (SDR) family.</text>
</comment>
<name>A0ABP7SGI0_9BACT</name>
<keyword evidence="4" id="KW-1185">Reference proteome</keyword>
<dbReference type="Gene3D" id="3.40.50.720">
    <property type="entry name" value="NAD(P)-binding Rossmann-like Domain"/>
    <property type="match status" value="1"/>
</dbReference>
<dbReference type="Pfam" id="PF00106">
    <property type="entry name" value="adh_short"/>
    <property type="match status" value="1"/>
</dbReference>
<reference evidence="4" key="1">
    <citation type="journal article" date="2019" name="Int. J. Syst. Evol. Microbiol.">
        <title>The Global Catalogue of Microorganisms (GCM) 10K type strain sequencing project: providing services to taxonomists for standard genome sequencing and annotation.</title>
        <authorList>
            <consortium name="The Broad Institute Genomics Platform"/>
            <consortium name="The Broad Institute Genome Sequencing Center for Infectious Disease"/>
            <person name="Wu L."/>
            <person name="Ma J."/>
        </authorList>
    </citation>
    <scope>NUCLEOTIDE SEQUENCE [LARGE SCALE GENOMIC DNA]</scope>
    <source>
        <strain evidence="4">JCM 17224</strain>
    </source>
</reference>
<evidence type="ECO:0000256" key="2">
    <source>
        <dbReference type="ARBA" id="ARBA00023002"/>
    </source>
</evidence>
<dbReference type="SUPFAM" id="SSF51735">
    <property type="entry name" value="NAD(P)-binding Rossmann-fold domains"/>
    <property type="match status" value="1"/>
</dbReference>
<comment type="caution">
    <text evidence="3">The sequence shown here is derived from an EMBL/GenBank/DDBJ whole genome shotgun (WGS) entry which is preliminary data.</text>
</comment>
<dbReference type="Proteomes" id="UP001500567">
    <property type="component" value="Unassembled WGS sequence"/>
</dbReference>
<dbReference type="RefSeq" id="WP_345073406.1">
    <property type="nucleotide sequence ID" value="NZ_BAABDJ010000027.1"/>
</dbReference>